<keyword evidence="1" id="KW-0732">Signal</keyword>
<comment type="caution">
    <text evidence="2">The sequence shown here is derived from an EMBL/GenBank/DDBJ whole genome shotgun (WGS) entry which is preliminary data.</text>
</comment>
<gene>
    <name evidence="2" type="ORF">I7X39_08675</name>
</gene>
<dbReference type="RefSeq" id="WP_198110679.1">
    <property type="nucleotide sequence ID" value="NZ_JAEDAK010000005.1"/>
</dbReference>
<dbReference type="Proteomes" id="UP000613266">
    <property type="component" value="Unassembled WGS sequence"/>
</dbReference>
<dbReference type="SUPFAM" id="SSF52096">
    <property type="entry name" value="ClpP/crotonase"/>
    <property type="match status" value="1"/>
</dbReference>
<evidence type="ECO:0000313" key="2">
    <source>
        <dbReference type="EMBL" id="MBH9576977.1"/>
    </source>
</evidence>
<dbReference type="InterPro" id="IPR029045">
    <property type="entry name" value="ClpP/crotonase-like_dom_sf"/>
</dbReference>
<feature type="chain" id="PRO_5036944095" description="Tail specific protease domain-containing protein" evidence="1">
    <location>
        <begin position="22"/>
        <end position="487"/>
    </location>
</feature>
<proteinExistence type="predicted"/>
<dbReference type="Gene3D" id="3.90.226.10">
    <property type="entry name" value="2-enoyl-CoA Hydratase, Chain A, domain 1"/>
    <property type="match status" value="1"/>
</dbReference>
<evidence type="ECO:0008006" key="4">
    <source>
        <dbReference type="Google" id="ProtNLM"/>
    </source>
</evidence>
<reference evidence="2" key="1">
    <citation type="submission" date="2020-12" db="EMBL/GenBank/DDBJ databases">
        <title>The genome sequence of Inhella sp. 1Y17.</title>
        <authorList>
            <person name="Liu Y."/>
        </authorList>
    </citation>
    <scope>NUCLEOTIDE SEQUENCE</scope>
    <source>
        <strain evidence="2">1Y17</strain>
    </source>
</reference>
<organism evidence="2 3">
    <name type="scientific">Inhella proteolytica</name>
    <dbReference type="NCBI Taxonomy" id="2795029"/>
    <lineage>
        <taxon>Bacteria</taxon>
        <taxon>Pseudomonadati</taxon>
        <taxon>Pseudomonadota</taxon>
        <taxon>Betaproteobacteria</taxon>
        <taxon>Burkholderiales</taxon>
        <taxon>Sphaerotilaceae</taxon>
        <taxon>Inhella</taxon>
    </lineage>
</organism>
<keyword evidence="3" id="KW-1185">Reference proteome</keyword>
<evidence type="ECO:0000313" key="3">
    <source>
        <dbReference type="Proteomes" id="UP000613266"/>
    </source>
</evidence>
<name>A0A931NDT6_9BURK</name>
<dbReference type="AlphaFoldDB" id="A0A931NDT6"/>
<evidence type="ECO:0000256" key="1">
    <source>
        <dbReference type="SAM" id="SignalP"/>
    </source>
</evidence>
<dbReference type="EMBL" id="JAEDAK010000005">
    <property type="protein sequence ID" value="MBH9576977.1"/>
    <property type="molecule type" value="Genomic_DNA"/>
</dbReference>
<accession>A0A931NDT6</accession>
<sequence>MLLAKPLATLALLGLALHATAAEPDWREQARIDLDFAAQAIAERHAGAVLGHAHILNQLERGLRHARADLPRVHSAADHRALLRRFVAGFGDPHLGLQTVGKLKGWNGLLIDAAEGRFEVVHTEPDADLPPVGSELLDCDGVWIGSYLKAQVAPGVTEGLEQPSGLSQLARRVMFDNDLGWAPGRCRFRLADGPLREWSLPARPFSASWPEERLDRALAQTGFTPLPIGLTQPAPGVLWAAIGSLNLGDPKTAQALDTLIAQLAEQGPRAQWVVFDLRGNGGGASSPGGRALKALYGEAYGGRLAELPYNGKQVVVHPDAVQMLRGLAARTDLPAEVQGQVREALQALEAAQQRGERVATLSPVAPPAARDALRAQLRQRPGGPRLAALIDRGCFSSCMALLQMLQGPADTLVLGEATVGYSPYGEIAPLPLPSGQGTLRLPAAYFVSEQAAQQPFVPQRRYPGRMHDGAAVQAWVLQQLQAATQPR</sequence>
<feature type="signal peptide" evidence="1">
    <location>
        <begin position="1"/>
        <end position="21"/>
    </location>
</feature>
<protein>
    <recommendedName>
        <fullName evidence="4">Tail specific protease domain-containing protein</fullName>
    </recommendedName>
</protein>